<dbReference type="PANTHER" id="PTHR32468">
    <property type="entry name" value="CATION/H + ANTIPORTER"/>
    <property type="match status" value="1"/>
</dbReference>
<dbReference type="Gene3D" id="1.20.1530.20">
    <property type="match status" value="1"/>
</dbReference>
<feature type="transmembrane region" description="Helical" evidence="7">
    <location>
        <begin position="34"/>
        <end position="53"/>
    </location>
</feature>
<dbReference type="GO" id="GO:0015297">
    <property type="term" value="F:antiporter activity"/>
    <property type="evidence" value="ECO:0007669"/>
    <property type="project" value="InterPro"/>
</dbReference>
<evidence type="ECO:0000256" key="2">
    <source>
        <dbReference type="ARBA" id="ARBA00022448"/>
    </source>
</evidence>
<dbReference type="GO" id="GO:1902600">
    <property type="term" value="P:proton transmembrane transport"/>
    <property type="evidence" value="ECO:0007669"/>
    <property type="project" value="InterPro"/>
</dbReference>
<feature type="domain" description="Cation/H+ exchanger transmembrane" evidence="8">
    <location>
        <begin position="18"/>
        <end position="397"/>
    </location>
</feature>
<dbReference type="KEGG" id="led:BBK82_44295"/>
<keyword evidence="10" id="KW-1185">Reference proteome</keyword>
<feature type="transmembrane region" description="Helical" evidence="7">
    <location>
        <begin position="6"/>
        <end position="27"/>
    </location>
</feature>
<feature type="transmembrane region" description="Helical" evidence="7">
    <location>
        <begin position="73"/>
        <end position="89"/>
    </location>
</feature>
<evidence type="ECO:0000259" key="8">
    <source>
        <dbReference type="Pfam" id="PF00999"/>
    </source>
</evidence>
<evidence type="ECO:0000313" key="9">
    <source>
        <dbReference type="EMBL" id="ANZ41917.1"/>
    </source>
</evidence>
<accession>A0A1B2HW30</accession>
<evidence type="ECO:0000256" key="5">
    <source>
        <dbReference type="ARBA" id="ARBA00023065"/>
    </source>
</evidence>
<name>A0A1B2HW30_9PSEU</name>
<dbReference type="InterPro" id="IPR038770">
    <property type="entry name" value="Na+/solute_symporter_sf"/>
</dbReference>
<keyword evidence="6 7" id="KW-0472">Membrane</keyword>
<dbReference type="EMBL" id="CP016793">
    <property type="protein sequence ID" value="ANZ41917.1"/>
    <property type="molecule type" value="Genomic_DNA"/>
</dbReference>
<feature type="transmembrane region" description="Helical" evidence="7">
    <location>
        <begin position="101"/>
        <end position="125"/>
    </location>
</feature>
<evidence type="ECO:0000256" key="4">
    <source>
        <dbReference type="ARBA" id="ARBA00022989"/>
    </source>
</evidence>
<sequence>MVVQNALHLVALLVAFYVVAALGRVLARAMRMPTVVGEIALSILLGPVLLAAFGEDLFTAVLPKDVTATLKQVGEAGLVLFLVGVVHHLDRGAGGWRGRALGRISFGAFVVPLLTGLAFAAWTLWLAPADVRGTAPVVALVIMLAVSMSVTAVPVLARILEERSDLGRASGLSMMASVLIDTPAWLLLAVALGLTAGGLGGVWLAFATIAVGALLAVGGNRVLRNAAVAGTASDRPRTTALVLGVVALGAGAAVHSLGLTAIFGAFVVGMMVPKDEAWSRVVGLVGKVGRAFVPVFFVVAGVTLSTSGVTAFPWAGVALALVLGIVGKVGGGYAGARWGGEDEVTSLRVGVLVNTRGLTEIVVLQVGFAAGLLTPGLFVALLVMALVTTALTGPLLDLITRRAGAAREEVVV</sequence>
<keyword evidence="2" id="KW-0813">Transport</keyword>
<protein>
    <recommendedName>
        <fullName evidence="8">Cation/H+ exchanger transmembrane domain-containing protein</fullName>
    </recommendedName>
</protein>
<feature type="transmembrane region" description="Helical" evidence="7">
    <location>
        <begin position="240"/>
        <end position="271"/>
    </location>
</feature>
<reference evidence="9 10" key="1">
    <citation type="submission" date="2016-07" db="EMBL/GenBank/DDBJ databases">
        <title>Complete genome sequence of the Lentzea guizhouensis DHS C013.</title>
        <authorList>
            <person name="Cao C."/>
        </authorList>
    </citation>
    <scope>NUCLEOTIDE SEQUENCE [LARGE SCALE GENOMIC DNA]</scope>
    <source>
        <strain evidence="9 10">DHS C013</strain>
    </source>
</reference>
<keyword evidence="3 7" id="KW-0812">Transmembrane</keyword>
<dbReference type="Pfam" id="PF00999">
    <property type="entry name" value="Na_H_Exchanger"/>
    <property type="match status" value="1"/>
</dbReference>
<evidence type="ECO:0000256" key="6">
    <source>
        <dbReference type="ARBA" id="ARBA00023136"/>
    </source>
</evidence>
<comment type="subcellular location">
    <subcellularLocation>
        <location evidence="1">Membrane</location>
        <topology evidence="1">Multi-pass membrane protein</topology>
    </subcellularLocation>
</comment>
<evidence type="ECO:0000256" key="1">
    <source>
        <dbReference type="ARBA" id="ARBA00004141"/>
    </source>
</evidence>
<proteinExistence type="predicted"/>
<evidence type="ECO:0000313" key="10">
    <source>
        <dbReference type="Proteomes" id="UP000093053"/>
    </source>
</evidence>
<evidence type="ECO:0000256" key="7">
    <source>
        <dbReference type="SAM" id="Phobius"/>
    </source>
</evidence>
<keyword evidence="4 7" id="KW-1133">Transmembrane helix</keyword>
<dbReference type="InterPro" id="IPR050794">
    <property type="entry name" value="CPA2_transporter"/>
</dbReference>
<dbReference type="AlphaFoldDB" id="A0A1B2HW30"/>
<dbReference type="Proteomes" id="UP000093053">
    <property type="component" value="Chromosome"/>
</dbReference>
<dbReference type="STRING" id="1586287.BBK82_44295"/>
<evidence type="ECO:0000256" key="3">
    <source>
        <dbReference type="ARBA" id="ARBA00022692"/>
    </source>
</evidence>
<organism evidence="9 10">
    <name type="scientific">Lentzea guizhouensis</name>
    <dbReference type="NCBI Taxonomy" id="1586287"/>
    <lineage>
        <taxon>Bacteria</taxon>
        <taxon>Bacillati</taxon>
        <taxon>Actinomycetota</taxon>
        <taxon>Actinomycetes</taxon>
        <taxon>Pseudonocardiales</taxon>
        <taxon>Pseudonocardiaceae</taxon>
        <taxon>Lentzea</taxon>
    </lineage>
</organism>
<feature type="transmembrane region" description="Helical" evidence="7">
    <location>
        <begin position="172"/>
        <end position="194"/>
    </location>
</feature>
<keyword evidence="5" id="KW-0406">Ion transport</keyword>
<dbReference type="OrthoDB" id="9793589at2"/>
<feature type="transmembrane region" description="Helical" evidence="7">
    <location>
        <begin position="200"/>
        <end position="219"/>
    </location>
</feature>
<gene>
    <name evidence="9" type="ORF">BBK82_44295</name>
</gene>
<feature type="transmembrane region" description="Helical" evidence="7">
    <location>
        <begin position="137"/>
        <end position="160"/>
    </location>
</feature>
<dbReference type="GO" id="GO:0016020">
    <property type="term" value="C:membrane"/>
    <property type="evidence" value="ECO:0007669"/>
    <property type="project" value="UniProtKB-SubCell"/>
</dbReference>
<dbReference type="InterPro" id="IPR006153">
    <property type="entry name" value="Cation/H_exchanger_TM"/>
</dbReference>
<dbReference type="PANTHER" id="PTHR32468:SF0">
    <property type="entry name" value="K(+)_H(+) ANTIPORTER 1"/>
    <property type="match status" value="1"/>
</dbReference>